<proteinExistence type="predicted"/>
<keyword evidence="8" id="KW-1185">Reference proteome</keyword>
<feature type="transmembrane region" description="Helical" evidence="5">
    <location>
        <begin position="325"/>
        <end position="344"/>
    </location>
</feature>
<dbReference type="Pfam" id="PF04932">
    <property type="entry name" value="Wzy_C"/>
    <property type="match status" value="1"/>
</dbReference>
<dbReference type="EMBL" id="SRSD01000007">
    <property type="protein sequence ID" value="KAA0890507.1"/>
    <property type="molecule type" value="Genomic_DNA"/>
</dbReference>
<accession>A0A5A9XBP0</accession>
<dbReference type="PANTHER" id="PTHR37422:SF13">
    <property type="entry name" value="LIPOPOLYSACCHARIDE BIOSYNTHESIS PROTEIN PA4999-RELATED"/>
    <property type="match status" value="1"/>
</dbReference>
<evidence type="ECO:0000256" key="5">
    <source>
        <dbReference type="SAM" id="Phobius"/>
    </source>
</evidence>
<feature type="domain" description="O-antigen ligase-related" evidence="6">
    <location>
        <begin position="202"/>
        <end position="334"/>
    </location>
</feature>
<feature type="transmembrane region" description="Helical" evidence="5">
    <location>
        <begin position="165"/>
        <end position="185"/>
    </location>
</feature>
<feature type="transmembrane region" description="Helical" evidence="5">
    <location>
        <begin position="89"/>
        <end position="108"/>
    </location>
</feature>
<dbReference type="PANTHER" id="PTHR37422">
    <property type="entry name" value="TEICHURONIC ACID BIOSYNTHESIS PROTEIN TUAE"/>
    <property type="match status" value="1"/>
</dbReference>
<evidence type="ECO:0000256" key="2">
    <source>
        <dbReference type="ARBA" id="ARBA00022692"/>
    </source>
</evidence>
<keyword evidence="4 5" id="KW-0472">Membrane</keyword>
<gene>
    <name evidence="7" type="ORF">ET418_12685</name>
</gene>
<comment type="caution">
    <text evidence="7">The sequence shown here is derived from an EMBL/GenBank/DDBJ whole genome shotgun (WGS) entry which is preliminary data.</text>
</comment>
<feature type="transmembrane region" description="Helical" evidence="5">
    <location>
        <begin position="364"/>
        <end position="384"/>
    </location>
</feature>
<evidence type="ECO:0000313" key="8">
    <source>
        <dbReference type="Proteomes" id="UP000324298"/>
    </source>
</evidence>
<dbReference type="OrthoDB" id="5401966at2"/>
<evidence type="ECO:0000259" key="6">
    <source>
        <dbReference type="Pfam" id="PF04932"/>
    </source>
</evidence>
<organism evidence="7 8">
    <name type="scientific">Oryzomonas rubra</name>
    <dbReference type="NCBI Taxonomy" id="2509454"/>
    <lineage>
        <taxon>Bacteria</taxon>
        <taxon>Pseudomonadati</taxon>
        <taxon>Thermodesulfobacteriota</taxon>
        <taxon>Desulfuromonadia</taxon>
        <taxon>Geobacterales</taxon>
        <taxon>Geobacteraceae</taxon>
        <taxon>Oryzomonas</taxon>
    </lineage>
</organism>
<protein>
    <recommendedName>
        <fullName evidence="6">O-antigen ligase-related domain-containing protein</fullName>
    </recommendedName>
</protein>
<evidence type="ECO:0000256" key="1">
    <source>
        <dbReference type="ARBA" id="ARBA00004141"/>
    </source>
</evidence>
<dbReference type="InterPro" id="IPR051533">
    <property type="entry name" value="WaaL-like"/>
</dbReference>
<keyword evidence="2 5" id="KW-0812">Transmembrane</keyword>
<comment type="subcellular location">
    <subcellularLocation>
        <location evidence="1">Membrane</location>
        <topology evidence="1">Multi-pass membrane protein</topology>
    </subcellularLocation>
</comment>
<dbReference type="AlphaFoldDB" id="A0A5A9XBP0"/>
<dbReference type="InterPro" id="IPR007016">
    <property type="entry name" value="O-antigen_ligase-rel_domated"/>
</dbReference>
<feature type="transmembrane region" description="Helical" evidence="5">
    <location>
        <begin position="65"/>
        <end position="83"/>
    </location>
</feature>
<keyword evidence="3 5" id="KW-1133">Transmembrane helix</keyword>
<evidence type="ECO:0000313" key="7">
    <source>
        <dbReference type="EMBL" id="KAA0890507.1"/>
    </source>
</evidence>
<reference evidence="7 8" key="1">
    <citation type="submission" date="2019-04" db="EMBL/GenBank/DDBJ databases">
        <title>Geobacter ruber sp. nov., ferric-reducing bacteria isolated from paddy soil.</title>
        <authorList>
            <person name="Xu Z."/>
            <person name="Masuda Y."/>
            <person name="Itoh H."/>
            <person name="Senoo K."/>
        </authorList>
    </citation>
    <scope>NUCLEOTIDE SEQUENCE [LARGE SCALE GENOMIC DNA]</scope>
    <source>
        <strain evidence="7 8">Red88</strain>
    </source>
</reference>
<sequence length="415" mass="47091">MIFGFYTYLFFTMSWFLHLSDRYPVLGSMRIDMVLILVLILAIFFGKKDVRLVKEIKSSKTHKTIILLLGYIIVTLPLVKWPGSVIHTGLENLLKAIVFYYFTIYFITDNRKFKLFIIIFVGCQTVRVVEPVYLHLTQGYWGSFASMGTGGWDLMDRLSGAPHDVVNPNGLAFIILTIIPFYYYLSQTSSIYRLVSIIVIPLSIYALMLTASRSGILGLCVIFLSVLYKSNNKLIIIILIFIGGLISLNFMNANQIDRYESIFSSNTKNAGTSEGRIEGIKKDFLVALRKPFFGHGLGTSREANANFGGEDKPSHNLYTEVAQELGFVGLFIFIALIKSIIFNFRKSMLIVENLSIKNEYLKSIGLSLQTWFYMNILFSFASYGLSSYEWYLFAGMSIALNNILIDMPEYNGQAI</sequence>
<dbReference type="GO" id="GO:0016020">
    <property type="term" value="C:membrane"/>
    <property type="evidence" value="ECO:0007669"/>
    <property type="project" value="UniProtKB-SubCell"/>
</dbReference>
<feature type="transmembrane region" description="Helical" evidence="5">
    <location>
        <begin position="234"/>
        <end position="251"/>
    </location>
</feature>
<evidence type="ECO:0000256" key="3">
    <source>
        <dbReference type="ARBA" id="ARBA00022989"/>
    </source>
</evidence>
<feature type="transmembrane region" description="Helical" evidence="5">
    <location>
        <begin position="23"/>
        <end position="45"/>
    </location>
</feature>
<feature type="transmembrane region" description="Helical" evidence="5">
    <location>
        <begin position="197"/>
        <end position="227"/>
    </location>
</feature>
<name>A0A5A9XBP0_9BACT</name>
<dbReference type="Proteomes" id="UP000324298">
    <property type="component" value="Unassembled WGS sequence"/>
</dbReference>
<evidence type="ECO:0000256" key="4">
    <source>
        <dbReference type="ARBA" id="ARBA00023136"/>
    </source>
</evidence>